<protein>
    <recommendedName>
        <fullName evidence="6">Bulb-type lectin domain-containing protein</fullName>
    </recommendedName>
</protein>
<dbReference type="OrthoDB" id="1930390at2759"/>
<dbReference type="InterPro" id="IPR051343">
    <property type="entry name" value="G-type_lectin_kinases/EP1-like"/>
</dbReference>
<evidence type="ECO:0000313" key="8">
    <source>
        <dbReference type="Proteomes" id="UP000242715"/>
    </source>
</evidence>
<evidence type="ECO:0000256" key="4">
    <source>
        <dbReference type="ARBA" id="ARBA00023180"/>
    </source>
</evidence>
<dbReference type="CDD" id="cd00028">
    <property type="entry name" value="B_lectin"/>
    <property type="match status" value="1"/>
</dbReference>
<evidence type="ECO:0000313" key="7">
    <source>
        <dbReference type="EMBL" id="GAU37838.1"/>
    </source>
</evidence>
<dbReference type="Proteomes" id="UP000242715">
    <property type="component" value="Unassembled WGS sequence"/>
</dbReference>
<dbReference type="SUPFAM" id="SSF51110">
    <property type="entry name" value="alpha-D-mannose-specific plant lectins"/>
    <property type="match status" value="1"/>
</dbReference>
<proteinExistence type="inferred from homology"/>
<dbReference type="InterPro" id="IPR001480">
    <property type="entry name" value="Bulb-type_lectin_dom"/>
</dbReference>
<reference evidence="8" key="1">
    <citation type="journal article" date="2017" name="Front. Plant Sci.">
        <title>Climate Clever Clovers: New Paradigm to Reduce the Environmental Footprint of Ruminants by Breeding Low Methanogenic Forages Utilizing Haplotype Variation.</title>
        <authorList>
            <person name="Kaur P."/>
            <person name="Appels R."/>
            <person name="Bayer P.E."/>
            <person name="Keeble-Gagnere G."/>
            <person name="Wang J."/>
            <person name="Hirakawa H."/>
            <person name="Shirasawa K."/>
            <person name="Vercoe P."/>
            <person name="Stefanova K."/>
            <person name="Durmic Z."/>
            <person name="Nichols P."/>
            <person name="Revell C."/>
            <person name="Isobe S.N."/>
            <person name="Edwards D."/>
            <person name="Erskine W."/>
        </authorList>
    </citation>
    <scope>NUCLEOTIDE SEQUENCE [LARGE SCALE GENOMIC DNA]</scope>
    <source>
        <strain evidence="8">cv. Daliak</strain>
    </source>
</reference>
<dbReference type="SMART" id="SM00205">
    <property type="entry name" value="THN"/>
    <property type="match status" value="1"/>
</dbReference>
<organism evidence="7 8">
    <name type="scientific">Trifolium subterraneum</name>
    <name type="common">Subterranean clover</name>
    <dbReference type="NCBI Taxonomy" id="3900"/>
    <lineage>
        <taxon>Eukaryota</taxon>
        <taxon>Viridiplantae</taxon>
        <taxon>Streptophyta</taxon>
        <taxon>Embryophyta</taxon>
        <taxon>Tracheophyta</taxon>
        <taxon>Spermatophyta</taxon>
        <taxon>Magnoliopsida</taxon>
        <taxon>eudicotyledons</taxon>
        <taxon>Gunneridae</taxon>
        <taxon>Pentapetalae</taxon>
        <taxon>rosids</taxon>
        <taxon>fabids</taxon>
        <taxon>Fabales</taxon>
        <taxon>Fabaceae</taxon>
        <taxon>Papilionoideae</taxon>
        <taxon>50 kb inversion clade</taxon>
        <taxon>NPAAA clade</taxon>
        <taxon>Hologalegina</taxon>
        <taxon>IRL clade</taxon>
        <taxon>Trifolieae</taxon>
        <taxon>Trifolium</taxon>
    </lineage>
</organism>
<dbReference type="PANTHER" id="PTHR47976:SF121">
    <property type="entry name" value="MALECTIN_RECEPTOR-LIKE KINASE FAMILY PROTEIN"/>
    <property type="match status" value="1"/>
</dbReference>
<dbReference type="InterPro" id="IPR037176">
    <property type="entry name" value="Osmotin/thaumatin-like_sf"/>
</dbReference>
<feature type="domain" description="Bulb-type lectin" evidence="6">
    <location>
        <begin position="99"/>
        <end position="226"/>
    </location>
</feature>
<keyword evidence="2 5" id="KW-0732">Signal</keyword>
<accession>A0A2Z6MZ13</accession>
<keyword evidence="4" id="KW-0325">Glycoprotein</keyword>
<dbReference type="Gene3D" id="2.60.110.10">
    <property type="entry name" value="Thaumatin"/>
    <property type="match status" value="1"/>
</dbReference>
<dbReference type="PROSITE" id="PS50927">
    <property type="entry name" value="BULB_LECTIN"/>
    <property type="match status" value="1"/>
</dbReference>
<dbReference type="AlphaFoldDB" id="A0A2Z6MZ13"/>
<dbReference type="SMART" id="SM00108">
    <property type="entry name" value="B_lectin"/>
    <property type="match status" value="1"/>
</dbReference>
<evidence type="ECO:0000256" key="1">
    <source>
        <dbReference type="ARBA" id="ARBA00010607"/>
    </source>
</evidence>
<dbReference type="InterPro" id="IPR001938">
    <property type="entry name" value="Thaumatin"/>
</dbReference>
<sequence length="393" mass="43164">MVEPISLLFFFTLHLSVVTSAKFTIVNQCNHTVWPASYTTSGTATIATTGFILKPGENSTITVPAKWTGRFWGRTLCTTDSISGNFSCVTGDCGSGNLESLDNQGGSVSVGESLIAGSRPTQWISPSGDFAFGFYKLPNELFLLAIWYVNIQTDAIIWYANGDNPAPKGSRLVLNDSHGLVLTNPQGLELWRSNFTSGTISTGIMNDAGNFQLRDENSVAIWDSFSYPTDTLLPTQVMELNGSLSSREGAFNFSRGRFKLHLQGDGNLVLNLINLPSNYSYDPYYSSDINSDDKNQSNVGQRLIFDKSVLLGSSVFVILTLLGTKRLDNLLENDNYVGNDKMSLEKLVMIVIWCIQEDPSLRPTMKEVLLMLEGIVEVFVPPSPYLYGSVSCN</sequence>
<dbReference type="Gene3D" id="2.90.10.10">
    <property type="entry name" value="Bulb-type lectin domain"/>
    <property type="match status" value="2"/>
</dbReference>
<dbReference type="FunFam" id="2.90.10.10:FF:000013">
    <property type="entry name" value="G-type lectin S-receptor-like serine/threonine-protein kinase LECRK1"/>
    <property type="match status" value="1"/>
</dbReference>
<feature type="signal peptide" evidence="5">
    <location>
        <begin position="1"/>
        <end position="20"/>
    </location>
</feature>
<dbReference type="SUPFAM" id="SSF49870">
    <property type="entry name" value="Osmotin, thaumatin-like protein"/>
    <property type="match status" value="1"/>
</dbReference>
<evidence type="ECO:0000256" key="5">
    <source>
        <dbReference type="SAM" id="SignalP"/>
    </source>
</evidence>
<gene>
    <name evidence="7" type="ORF">TSUD_56980</name>
</gene>
<dbReference type="PANTHER" id="PTHR47976">
    <property type="entry name" value="G-TYPE LECTIN S-RECEPTOR-LIKE SERINE/THREONINE-PROTEIN KINASE SD2-5"/>
    <property type="match status" value="1"/>
</dbReference>
<evidence type="ECO:0000259" key="6">
    <source>
        <dbReference type="PROSITE" id="PS50927"/>
    </source>
</evidence>
<dbReference type="EMBL" id="DF973691">
    <property type="protein sequence ID" value="GAU37838.1"/>
    <property type="molecule type" value="Genomic_DNA"/>
</dbReference>
<evidence type="ECO:0000256" key="3">
    <source>
        <dbReference type="ARBA" id="ARBA00023157"/>
    </source>
</evidence>
<dbReference type="Pfam" id="PF01453">
    <property type="entry name" value="B_lectin"/>
    <property type="match status" value="1"/>
</dbReference>
<keyword evidence="8" id="KW-1185">Reference proteome</keyword>
<evidence type="ECO:0000256" key="2">
    <source>
        <dbReference type="ARBA" id="ARBA00022729"/>
    </source>
</evidence>
<dbReference type="PROSITE" id="PS51367">
    <property type="entry name" value="THAUMATIN_2"/>
    <property type="match status" value="1"/>
</dbReference>
<feature type="chain" id="PRO_5016317762" description="Bulb-type lectin domain-containing protein" evidence="5">
    <location>
        <begin position="21"/>
        <end position="393"/>
    </location>
</feature>
<name>A0A2Z6MZ13_TRISU</name>
<keyword evidence="3" id="KW-1015">Disulfide bond</keyword>
<dbReference type="Pfam" id="PF00314">
    <property type="entry name" value="Thaumatin"/>
    <property type="match status" value="1"/>
</dbReference>
<comment type="similarity">
    <text evidence="1">Belongs to the thaumatin family.</text>
</comment>
<dbReference type="InterPro" id="IPR036426">
    <property type="entry name" value="Bulb-type_lectin_dom_sf"/>
</dbReference>